<dbReference type="InterPro" id="IPR000182">
    <property type="entry name" value="GNAT_dom"/>
</dbReference>
<evidence type="ECO:0000313" key="4">
    <source>
        <dbReference type="Proteomes" id="UP000838412"/>
    </source>
</evidence>
<dbReference type="Proteomes" id="UP000838412">
    <property type="component" value="Chromosome 15"/>
</dbReference>
<dbReference type="OrthoDB" id="8889733at2759"/>
<name>A0A8J9Z4Z7_BRALA</name>
<evidence type="ECO:0000259" key="1">
    <source>
        <dbReference type="Pfam" id="PF00583"/>
    </source>
</evidence>
<reference evidence="3" key="1">
    <citation type="submission" date="2022-01" db="EMBL/GenBank/DDBJ databases">
        <authorList>
            <person name="Braso-Vives M."/>
        </authorList>
    </citation>
    <scope>NUCLEOTIDE SEQUENCE</scope>
</reference>
<feature type="domain" description="N-acetyltransferase" evidence="1">
    <location>
        <begin position="34"/>
        <end position="107"/>
    </location>
</feature>
<dbReference type="PANTHER" id="PTHR47403">
    <property type="entry name" value="LOC100145250 PROTEIN"/>
    <property type="match status" value="1"/>
</dbReference>
<dbReference type="GO" id="GO:0016747">
    <property type="term" value="F:acyltransferase activity, transferring groups other than amino-acyl groups"/>
    <property type="evidence" value="ECO:0007669"/>
    <property type="project" value="InterPro"/>
</dbReference>
<feature type="domain" description="Histidine N-acetyltransferase C-terminal" evidence="2">
    <location>
        <begin position="161"/>
        <end position="260"/>
    </location>
</feature>
<keyword evidence="4" id="KW-1185">Reference proteome</keyword>
<accession>A0A8J9Z4Z7</accession>
<dbReference type="EMBL" id="OV696700">
    <property type="protein sequence ID" value="CAH1247084.1"/>
    <property type="molecule type" value="Genomic_DNA"/>
</dbReference>
<evidence type="ECO:0000259" key="2">
    <source>
        <dbReference type="Pfam" id="PF24066"/>
    </source>
</evidence>
<feature type="domain" description="Histidine N-acetyltransferase C-terminal" evidence="2">
    <location>
        <begin position="419"/>
        <end position="519"/>
    </location>
</feature>
<proteinExistence type="predicted"/>
<dbReference type="PANTHER" id="PTHR47403:SF6">
    <property type="entry name" value="N-ACETYLTRANSFERASE DOMAIN-CONTAINING PROTEIN"/>
    <property type="match status" value="1"/>
</dbReference>
<dbReference type="SUPFAM" id="SSF55729">
    <property type="entry name" value="Acyl-CoA N-acyltransferases (Nat)"/>
    <property type="match status" value="1"/>
</dbReference>
<protein>
    <submittedName>
        <fullName evidence="3">NAT16 protein</fullName>
    </submittedName>
</protein>
<dbReference type="InterPro" id="IPR016181">
    <property type="entry name" value="Acyl_CoA_acyltransferase"/>
</dbReference>
<dbReference type="InterPro" id="IPR056483">
    <property type="entry name" value="Hisat_C"/>
</dbReference>
<organism evidence="3 4">
    <name type="scientific">Branchiostoma lanceolatum</name>
    <name type="common">Common lancelet</name>
    <name type="synonym">Amphioxus lanceolatum</name>
    <dbReference type="NCBI Taxonomy" id="7740"/>
    <lineage>
        <taxon>Eukaryota</taxon>
        <taxon>Metazoa</taxon>
        <taxon>Chordata</taxon>
        <taxon>Cephalochordata</taxon>
        <taxon>Leptocardii</taxon>
        <taxon>Amphioxiformes</taxon>
        <taxon>Branchiostomatidae</taxon>
        <taxon>Branchiostoma</taxon>
    </lineage>
</organism>
<dbReference type="Pfam" id="PF00583">
    <property type="entry name" value="Acetyltransf_1"/>
    <property type="match status" value="1"/>
</dbReference>
<gene>
    <name evidence="3" type="primary">NAT16</name>
    <name evidence="3" type="ORF">BLAG_LOCUS8871</name>
</gene>
<evidence type="ECO:0000313" key="3">
    <source>
        <dbReference type="EMBL" id="CAH1247084.1"/>
    </source>
</evidence>
<dbReference type="Gene3D" id="3.40.630.30">
    <property type="match status" value="1"/>
</dbReference>
<dbReference type="Pfam" id="PF24066">
    <property type="entry name" value="Hisat_C"/>
    <property type="match status" value="2"/>
</dbReference>
<sequence length="575" mass="63610">MEGLLFRVAGHEDYPAMLRVSEGVHNGCDFLPALFRRWVDQHNRTILLAELNGTAVGLISTYIVDGGDTVLVQAWRVHPCCRGRGVGRVLRQYALSLARQQHPGLRRQRYSENAAIFDSKPSGDGVREVMRQTVLCFEGTSDTLMTHMPSLRLAPGGVSQLTPPQLHALFSDLAPLHSAIGGRVITSDCEGYCTTPSNIKLMDNGNRNVFASRTDKDLTVTISHSYGVEKGLRYNIDCFGRDLNSVKAHLITHMEGVSRAVDVIRFYIYVRADLLEGVRRFCADAGLRHVFCDRQQVLLEKDFEGETDSLPLRGPDQHVHRGWRGHGPGAGLACPPLLPRAGRGPGVTALRYALSLARQQHPGLRRQRYSENAAIFDSKPSGDGVREVMRQTVLCFEGTSDTLMTHMPSLRLPPGGVSQLTPPQLHALFSDLAPLHSAIGGRVITSDCEGYCTTPSNIKLMDNGNRNVFASRTDKDLTVTISHSYGVEKGLRYNIDCFGRDLNSVKAHLIAHMEGVSRAVDVIRFYIYVRADLLEGVRRFCADAGLRHVFCDRQQVLLEKDFEGETDSLPLRGSA</sequence>
<dbReference type="AlphaFoldDB" id="A0A8J9Z4Z7"/>
<dbReference type="CDD" id="cd04301">
    <property type="entry name" value="NAT_SF"/>
    <property type="match status" value="1"/>
</dbReference>